<evidence type="ECO:0000256" key="9">
    <source>
        <dbReference type="PROSITE-ProRule" id="PRU01091"/>
    </source>
</evidence>
<evidence type="ECO:0000313" key="13">
    <source>
        <dbReference type="Proteomes" id="UP000198599"/>
    </source>
</evidence>
<dbReference type="GO" id="GO:0000156">
    <property type="term" value="F:phosphorelay response regulator activity"/>
    <property type="evidence" value="ECO:0007669"/>
    <property type="project" value="TreeGrafter"/>
</dbReference>
<keyword evidence="5" id="KW-0805">Transcription regulation</keyword>
<evidence type="ECO:0000256" key="4">
    <source>
        <dbReference type="ARBA" id="ARBA00023012"/>
    </source>
</evidence>
<keyword evidence="4" id="KW-0902">Two-component regulatory system</keyword>
<dbReference type="GO" id="GO:0000976">
    <property type="term" value="F:transcription cis-regulatory region binding"/>
    <property type="evidence" value="ECO:0007669"/>
    <property type="project" value="TreeGrafter"/>
</dbReference>
<gene>
    <name evidence="12" type="ORF">SAMN04487859_102129</name>
</gene>
<keyword evidence="6 9" id="KW-0238">DNA-binding</keyword>
<dbReference type="SUPFAM" id="SSF52172">
    <property type="entry name" value="CheY-like"/>
    <property type="match status" value="1"/>
</dbReference>
<dbReference type="CDD" id="cd17624">
    <property type="entry name" value="REC_OmpR_PmrA-like"/>
    <property type="match status" value="1"/>
</dbReference>
<evidence type="ECO:0000259" key="10">
    <source>
        <dbReference type="PROSITE" id="PS50110"/>
    </source>
</evidence>
<accession>A0A1I4YWT5</accession>
<dbReference type="Pfam" id="PF00072">
    <property type="entry name" value="Response_reg"/>
    <property type="match status" value="1"/>
</dbReference>
<evidence type="ECO:0000256" key="8">
    <source>
        <dbReference type="PROSITE-ProRule" id="PRU00169"/>
    </source>
</evidence>
<dbReference type="InterPro" id="IPR001867">
    <property type="entry name" value="OmpR/PhoB-type_DNA-bd"/>
</dbReference>
<dbReference type="CDD" id="cd00383">
    <property type="entry name" value="trans_reg_C"/>
    <property type="match status" value="1"/>
</dbReference>
<dbReference type="GO" id="GO:0005829">
    <property type="term" value="C:cytosol"/>
    <property type="evidence" value="ECO:0007669"/>
    <property type="project" value="TreeGrafter"/>
</dbReference>
<feature type="domain" description="OmpR/PhoB-type" evidence="11">
    <location>
        <begin position="124"/>
        <end position="218"/>
    </location>
</feature>
<evidence type="ECO:0000256" key="2">
    <source>
        <dbReference type="ARBA" id="ARBA00022490"/>
    </source>
</evidence>
<dbReference type="GO" id="GO:0032993">
    <property type="term" value="C:protein-DNA complex"/>
    <property type="evidence" value="ECO:0007669"/>
    <property type="project" value="TreeGrafter"/>
</dbReference>
<evidence type="ECO:0000256" key="1">
    <source>
        <dbReference type="ARBA" id="ARBA00004496"/>
    </source>
</evidence>
<dbReference type="InterPro" id="IPR016032">
    <property type="entry name" value="Sig_transdc_resp-reg_C-effctor"/>
</dbReference>
<reference evidence="13" key="1">
    <citation type="submission" date="2016-10" db="EMBL/GenBank/DDBJ databases">
        <authorList>
            <person name="Varghese N."/>
            <person name="Submissions S."/>
        </authorList>
    </citation>
    <scope>NUCLEOTIDE SEQUENCE [LARGE SCALE GENOMIC DNA]</scope>
    <source>
        <strain evidence="13">DSM 28463</strain>
    </source>
</reference>
<dbReference type="SMART" id="SM00862">
    <property type="entry name" value="Trans_reg_C"/>
    <property type="match status" value="1"/>
</dbReference>
<evidence type="ECO:0000313" key="12">
    <source>
        <dbReference type="EMBL" id="SFN42481.1"/>
    </source>
</evidence>
<dbReference type="PROSITE" id="PS50110">
    <property type="entry name" value="RESPONSE_REGULATORY"/>
    <property type="match status" value="1"/>
</dbReference>
<protein>
    <submittedName>
        <fullName evidence="12">DNA-binding response regulator, OmpR family, contains REC and winged-helix (WHTH) domain</fullName>
    </submittedName>
</protein>
<dbReference type="SMART" id="SM00448">
    <property type="entry name" value="REC"/>
    <property type="match status" value="1"/>
</dbReference>
<dbReference type="Proteomes" id="UP000198599">
    <property type="component" value="Unassembled WGS sequence"/>
</dbReference>
<dbReference type="RefSeq" id="WP_092833876.1">
    <property type="nucleotide sequence ID" value="NZ_FOVP01000002.1"/>
</dbReference>
<dbReference type="OrthoDB" id="9802426at2"/>
<feature type="domain" description="Response regulatory" evidence="10">
    <location>
        <begin position="2"/>
        <end position="116"/>
    </location>
</feature>
<name>A0A1I4YWT5_9RHOB</name>
<dbReference type="GO" id="GO:0006355">
    <property type="term" value="P:regulation of DNA-templated transcription"/>
    <property type="evidence" value="ECO:0007669"/>
    <property type="project" value="InterPro"/>
</dbReference>
<evidence type="ECO:0000259" key="11">
    <source>
        <dbReference type="PROSITE" id="PS51755"/>
    </source>
</evidence>
<dbReference type="Gene3D" id="3.40.50.2300">
    <property type="match status" value="1"/>
</dbReference>
<dbReference type="AlphaFoldDB" id="A0A1I4YWT5"/>
<keyword evidence="7" id="KW-0804">Transcription</keyword>
<keyword evidence="2" id="KW-0963">Cytoplasm</keyword>
<dbReference type="InterPro" id="IPR011006">
    <property type="entry name" value="CheY-like_superfamily"/>
</dbReference>
<feature type="DNA-binding region" description="OmpR/PhoB-type" evidence="9">
    <location>
        <begin position="124"/>
        <end position="218"/>
    </location>
</feature>
<dbReference type="InterPro" id="IPR001789">
    <property type="entry name" value="Sig_transdc_resp-reg_receiver"/>
</dbReference>
<organism evidence="12 13">
    <name type="scientific">Roseovarius lutimaris</name>
    <dbReference type="NCBI Taxonomy" id="1005928"/>
    <lineage>
        <taxon>Bacteria</taxon>
        <taxon>Pseudomonadati</taxon>
        <taxon>Pseudomonadota</taxon>
        <taxon>Alphaproteobacteria</taxon>
        <taxon>Rhodobacterales</taxon>
        <taxon>Roseobacteraceae</taxon>
        <taxon>Roseovarius</taxon>
    </lineage>
</organism>
<dbReference type="SUPFAM" id="SSF46894">
    <property type="entry name" value="C-terminal effector domain of the bipartite response regulators"/>
    <property type="match status" value="1"/>
</dbReference>
<evidence type="ECO:0000256" key="5">
    <source>
        <dbReference type="ARBA" id="ARBA00023015"/>
    </source>
</evidence>
<dbReference type="PANTHER" id="PTHR48111:SF35">
    <property type="entry name" value="TRANSCRIPTIONAL REGULATORY PROTEIN QSEB"/>
    <property type="match status" value="1"/>
</dbReference>
<sequence length="221" mass="24083">MRVLIVEDDESLADGLSVGLRLSGLTPELVTTIADAREAVTQGGFAAILLDIMLPDGTGLDFLSDLRSRADTTPVLLLTALDQVQDRVMGLDAGADDYLGKPFDLDEVLARLRAIVRRAEGRADAALKWNGLDVDPARMSARMQGQSIEFSPREFAILRALLERPGAILSKSLLEDRLYGWQDGVESNAVEVHVHKLRAKLGADFIQTVRGAGYRLAKDRS</sequence>
<evidence type="ECO:0000256" key="3">
    <source>
        <dbReference type="ARBA" id="ARBA00022553"/>
    </source>
</evidence>
<keyword evidence="13" id="KW-1185">Reference proteome</keyword>
<dbReference type="PROSITE" id="PS51755">
    <property type="entry name" value="OMPR_PHOB"/>
    <property type="match status" value="1"/>
</dbReference>
<evidence type="ECO:0000256" key="7">
    <source>
        <dbReference type="ARBA" id="ARBA00023163"/>
    </source>
</evidence>
<keyword evidence="3 8" id="KW-0597">Phosphoprotein</keyword>
<dbReference type="Pfam" id="PF00486">
    <property type="entry name" value="Trans_reg_C"/>
    <property type="match status" value="1"/>
</dbReference>
<feature type="modified residue" description="4-aspartylphosphate" evidence="8">
    <location>
        <position position="51"/>
    </location>
</feature>
<evidence type="ECO:0000256" key="6">
    <source>
        <dbReference type="ARBA" id="ARBA00023125"/>
    </source>
</evidence>
<dbReference type="EMBL" id="FOVP01000002">
    <property type="protein sequence ID" value="SFN42481.1"/>
    <property type="molecule type" value="Genomic_DNA"/>
</dbReference>
<comment type="subcellular location">
    <subcellularLocation>
        <location evidence="1">Cytoplasm</location>
    </subcellularLocation>
</comment>
<dbReference type="PANTHER" id="PTHR48111">
    <property type="entry name" value="REGULATOR OF RPOS"/>
    <property type="match status" value="1"/>
</dbReference>
<proteinExistence type="predicted"/>
<dbReference type="InterPro" id="IPR036388">
    <property type="entry name" value="WH-like_DNA-bd_sf"/>
</dbReference>
<dbReference type="InterPro" id="IPR039420">
    <property type="entry name" value="WalR-like"/>
</dbReference>
<dbReference type="Gene3D" id="1.10.10.10">
    <property type="entry name" value="Winged helix-like DNA-binding domain superfamily/Winged helix DNA-binding domain"/>
    <property type="match status" value="1"/>
</dbReference>
<dbReference type="Gene3D" id="6.10.250.690">
    <property type="match status" value="1"/>
</dbReference>
<dbReference type="STRING" id="1005928.SAMN04487859_102129"/>